<feature type="compositionally biased region" description="Pro residues" evidence="1">
    <location>
        <begin position="35"/>
        <end position="44"/>
    </location>
</feature>
<evidence type="ECO:0000256" key="1">
    <source>
        <dbReference type="SAM" id="MobiDB-lite"/>
    </source>
</evidence>
<evidence type="ECO:0000313" key="3">
    <source>
        <dbReference type="Proteomes" id="UP000657574"/>
    </source>
</evidence>
<comment type="caution">
    <text evidence="2">The sequence shown here is derived from an EMBL/GenBank/DDBJ whole genome shotgun (WGS) entry which is preliminary data.</text>
</comment>
<dbReference type="AlphaFoldDB" id="A0A917KD08"/>
<gene>
    <name evidence="2" type="ORF">GCM10010121_016190</name>
</gene>
<dbReference type="Proteomes" id="UP000657574">
    <property type="component" value="Unassembled WGS sequence"/>
</dbReference>
<reference evidence="2" key="1">
    <citation type="journal article" date="2014" name="Int. J. Syst. Evol. Microbiol.">
        <title>Complete genome sequence of Corynebacterium casei LMG S-19264T (=DSM 44701T), isolated from a smear-ripened cheese.</title>
        <authorList>
            <consortium name="US DOE Joint Genome Institute (JGI-PGF)"/>
            <person name="Walter F."/>
            <person name="Albersmeier A."/>
            <person name="Kalinowski J."/>
            <person name="Ruckert C."/>
        </authorList>
    </citation>
    <scope>NUCLEOTIDE SEQUENCE</scope>
    <source>
        <strain evidence="2">JCM 3086</strain>
    </source>
</reference>
<reference evidence="2" key="2">
    <citation type="submission" date="2020-09" db="EMBL/GenBank/DDBJ databases">
        <authorList>
            <person name="Sun Q."/>
            <person name="Ohkuma M."/>
        </authorList>
    </citation>
    <scope>NUCLEOTIDE SEQUENCE</scope>
    <source>
        <strain evidence="2">JCM 3086</strain>
    </source>
</reference>
<evidence type="ECO:0000313" key="2">
    <source>
        <dbReference type="EMBL" id="GGJ06495.1"/>
    </source>
</evidence>
<protein>
    <submittedName>
        <fullName evidence="2">Uncharacterized protein</fullName>
    </submittedName>
</protein>
<name>A0A917KD08_9ACTN</name>
<dbReference type="EMBL" id="BMQA01000004">
    <property type="protein sequence ID" value="GGJ06495.1"/>
    <property type="molecule type" value="Genomic_DNA"/>
</dbReference>
<accession>A0A917KD08</accession>
<feature type="compositionally biased region" description="Polar residues" evidence="1">
    <location>
        <begin position="1"/>
        <end position="11"/>
    </location>
</feature>
<organism evidence="2 3">
    <name type="scientific">Streptomyces brasiliensis</name>
    <dbReference type="NCBI Taxonomy" id="1954"/>
    <lineage>
        <taxon>Bacteria</taxon>
        <taxon>Bacillati</taxon>
        <taxon>Actinomycetota</taxon>
        <taxon>Actinomycetes</taxon>
        <taxon>Kitasatosporales</taxon>
        <taxon>Streptomycetaceae</taxon>
        <taxon>Streptomyces</taxon>
    </lineage>
</organism>
<proteinExistence type="predicted"/>
<keyword evidence="3" id="KW-1185">Reference proteome</keyword>
<feature type="region of interest" description="Disordered" evidence="1">
    <location>
        <begin position="1"/>
        <end position="56"/>
    </location>
</feature>
<sequence length="97" mass="10229">MDVASASTPTGRRQLARAGRPPPQTTPGHRRLMPPRRPPPPPTHNTPAGRRAWAPGRPHDRLQELLAGMGAAVDAAGGRLTMRYATVVITAARTAAG</sequence>